<reference evidence="1 2" key="1">
    <citation type="journal article" date="2015" name="Genome Biol. Evol.">
        <title>Phylogenomic analyses indicate that early fungi evolved digesting cell walls of algal ancestors of land plants.</title>
        <authorList>
            <person name="Chang Y."/>
            <person name="Wang S."/>
            <person name="Sekimoto S."/>
            <person name="Aerts A.L."/>
            <person name="Choi C."/>
            <person name="Clum A."/>
            <person name="LaButti K.M."/>
            <person name="Lindquist E.A."/>
            <person name="Yee Ngan C."/>
            <person name="Ohm R.A."/>
            <person name="Salamov A.A."/>
            <person name="Grigoriev I.V."/>
            <person name="Spatafora J.W."/>
            <person name="Berbee M.L."/>
        </authorList>
    </citation>
    <scope>NUCLEOTIDE SEQUENCE [LARGE SCALE GENOMIC DNA]</scope>
    <source>
        <strain evidence="1 2">JEL478</strain>
    </source>
</reference>
<evidence type="ECO:0000313" key="2">
    <source>
        <dbReference type="Proteomes" id="UP000070544"/>
    </source>
</evidence>
<protein>
    <submittedName>
        <fullName evidence="1">Uncharacterized protein</fullName>
    </submittedName>
</protein>
<evidence type="ECO:0000313" key="1">
    <source>
        <dbReference type="EMBL" id="KXS22411.1"/>
    </source>
</evidence>
<organism evidence="1 2">
    <name type="scientific">Gonapodya prolifera (strain JEL478)</name>
    <name type="common">Monoblepharis prolifera</name>
    <dbReference type="NCBI Taxonomy" id="1344416"/>
    <lineage>
        <taxon>Eukaryota</taxon>
        <taxon>Fungi</taxon>
        <taxon>Fungi incertae sedis</taxon>
        <taxon>Chytridiomycota</taxon>
        <taxon>Chytridiomycota incertae sedis</taxon>
        <taxon>Monoblepharidomycetes</taxon>
        <taxon>Monoblepharidales</taxon>
        <taxon>Gonapodyaceae</taxon>
        <taxon>Gonapodya</taxon>
    </lineage>
</organism>
<dbReference type="EMBL" id="KQ965731">
    <property type="protein sequence ID" value="KXS22411.1"/>
    <property type="molecule type" value="Genomic_DNA"/>
</dbReference>
<keyword evidence="2" id="KW-1185">Reference proteome</keyword>
<dbReference type="OrthoDB" id="2332813at2759"/>
<name>A0A139B093_GONPJ</name>
<dbReference type="Proteomes" id="UP000070544">
    <property type="component" value="Unassembled WGS sequence"/>
</dbReference>
<sequence>MVYEDTDSECDYNYDSDDSWGGGGYRYRRGGYYVDSEGGKEIALANWVRNRTRTAVFCSSSEDPDTNARPPSSLWDRIDGLMLDKWGWARLKIKTRALLRTVGGGGVNEAAGAGAAVGAEGTAGDVVATAPAPPASARPLIKKLTTSPTTSFSKLPATVLSSLVKLVLFSDPAPAPGVLESSDDQDACLHRILARKVEREADAKVVGEKIGAAVAKARKAAKGGGSMENN</sequence>
<accession>A0A139B093</accession>
<proteinExistence type="predicted"/>
<gene>
    <name evidence="1" type="ORF">M427DRAFT_171987</name>
</gene>
<dbReference type="AlphaFoldDB" id="A0A139B093"/>